<evidence type="ECO:0000256" key="7">
    <source>
        <dbReference type="ARBA" id="ARBA00022962"/>
    </source>
</evidence>
<organism evidence="13 14">
    <name type="scientific">Candidatus Woykebacteria bacterium RBG_19FT_COMBO_43_10</name>
    <dbReference type="NCBI Taxonomy" id="1802598"/>
    <lineage>
        <taxon>Bacteria</taxon>
        <taxon>Candidatus Woykeibacteriota</taxon>
    </lineage>
</organism>
<feature type="binding site" evidence="10">
    <location>
        <position position="372"/>
    </location>
    <ligand>
        <name>[4Fe-4S] cluster</name>
        <dbReference type="ChEBI" id="CHEBI:49883"/>
    </ligand>
</feature>
<dbReference type="AlphaFoldDB" id="A0A1G1WIZ9"/>
<feature type="domain" description="Glutamine amidotransferase type-2" evidence="12">
    <location>
        <begin position="1"/>
        <end position="206"/>
    </location>
</feature>
<dbReference type="Pfam" id="PF13522">
    <property type="entry name" value="GATase_6"/>
    <property type="match status" value="1"/>
</dbReference>
<evidence type="ECO:0000256" key="8">
    <source>
        <dbReference type="PIRNR" id="PIRNR000485"/>
    </source>
</evidence>
<evidence type="ECO:0000256" key="2">
    <source>
        <dbReference type="ARBA" id="ARBA00010138"/>
    </source>
</evidence>
<proteinExistence type="inferred from homology"/>
<keyword evidence="6 8" id="KW-0658">Purine biosynthesis</keyword>
<dbReference type="Gene3D" id="3.60.20.10">
    <property type="entry name" value="Glutamine Phosphoribosylpyrophosphate, subunit 1, domain 1"/>
    <property type="match status" value="1"/>
</dbReference>
<dbReference type="SUPFAM" id="SSF56235">
    <property type="entry name" value="N-terminal nucleophile aminohydrolases (Ntn hydrolases)"/>
    <property type="match status" value="1"/>
</dbReference>
<evidence type="ECO:0000256" key="11">
    <source>
        <dbReference type="SAM" id="MobiDB-lite"/>
    </source>
</evidence>
<feature type="binding site" evidence="10">
    <location>
        <position position="222"/>
    </location>
    <ligand>
        <name>[4Fe-4S] cluster</name>
        <dbReference type="ChEBI" id="CHEBI:49883"/>
    </ligand>
</feature>
<evidence type="ECO:0000256" key="4">
    <source>
        <dbReference type="ARBA" id="ARBA00022676"/>
    </source>
</evidence>
<evidence type="ECO:0000313" key="13">
    <source>
        <dbReference type="EMBL" id="OGY27686.1"/>
    </source>
</evidence>
<dbReference type="UniPathway" id="UPA00074">
    <property type="reaction ID" value="UER00124"/>
</dbReference>
<evidence type="ECO:0000256" key="10">
    <source>
        <dbReference type="PIRSR" id="PIRSR000485-3"/>
    </source>
</evidence>
<dbReference type="Proteomes" id="UP000176645">
    <property type="component" value="Unassembled WGS sequence"/>
</dbReference>
<dbReference type="GO" id="GO:0051536">
    <property type="term" value="F:iron-sulfur cluster binding"/>
    <property type="evidence" value="ECO:0007669"/>
    <property type="project" value="UniProtKB-KW"/>
</dbReference>
<name>A0A1G1WIZ9_9BACT</name>
<feature type="binding site" evidence="10">
    <location>
        <position position="429"/>
    </location>
    <ligand>
        <name>[4Fe-4S] cluster</name>
        <dbReference type="ChEBI" id="CHEBI:49883"/>
    </ligand>
</feature>
<sequence length="459" mass="50706">MTAQALDGQQTRGQEGAGVATTDGDNFHIKKDRGLVIQVFRSPRSVRHLKGFAAIGHNRYSTTGRDKPCNVQPLRVSGPNGEICLGHNGNLVNALSLREELEADGETFETTTDSEVVAKLLVREPGEDWVSRLRGVMRKIEGAYNLTILTKDSVLLARDRTANRPLSIARMNGSWAAASESGIFNNQPLEFIRDVHPGEIILLNKDGMSSHVGLTPGPLGLCSFEWYYFARPDSEIHGVQTYDVRFRAGQTLARSYPADADWVVGVPRSGLYAADGYSVESGIYQVHGIVANLFYRAFIDPDQEERIRKLEKKYSTTNILRDKKVVIIDDSIVRGNSNERLVRVLRAAKILEAFGVHEIHIRSTYPPIVKPCRFGIDMATEGELIAARLGGDKEVVEEKLAQLWGVASVRYLSLQEAIDAVGLPEDVMCFDCVGGRSAIEIRGEVKKEAFERVPAAVSR</sequence>
<dbReference type="SUPFAM" id="SSF53271">
    <property type="entry name" value="PRTase-like"/>
    <property type="match status" value="1"/>
</dbReference>
<gene>
    <name evidence="13" type="ORF">A2Z42_00365</name>
</gene>
<dbReference type="EMBL" id="MHCU01000026">
    <property type="protein sequence ID" value="OGY27686.1"/>
    <property type="molecule type" value="Genomic_DNA"/>
</dbReference>
<dbReference type="GO" id="GO:0046872">
    <property type="term" value="F:metal ion binding"/>
    <property type="evidence" value="ECO:0007669"/>
    <property type="project" value="UniProtKB-KW"/>
</dbReference>
<evidence type="ECO:0000313" key="14">
    <source>
        <dbReference type="Proteomes" id="UP000176645"/>
    </source>
</evidence>
<dbReference type="InterPro" id="IPR000836">
    <property type="entry name" value="PRTase_dom"/>
</dbReference>
<evidence type="ECO:0000256" key="1">
    <source>
        <dbReference type="ARBA" id="ARBA00005209"/>
    </source>
</evidence>
<dbReference type="PIRSF" id="PIRSF000485">
    <property type="entry name" value="Amd_phspho_trans"/>
    <property type="match status" value="1"/>
</dbReference>
<evidence type="ECO:0000256" key="5">
    <source>
        <dbReference type="ARBA" id="ARBA00022679"/>
    </source>
</evidence>
<dbReference type="EC" id="2.4.2.14" evidence="3 8"/>
<keyword evidence="10" id="KW-0411">Iron-sulfur</keyword>
<feature type="region of interest" description="Disordered" evidence="11">
    <location>
        <begin position="1"/>
        <end position="25"/>
    </location>
</feature>
<keyword evidence="9" id="KW-0460">Magnesium</keyword>
<dbReference type="InterPro" id="IPR029057">
    <property type="entry name" value="PRTase-like"/>
</dbReference>
<feature type="binding site" evidence="9">
    <location>
        <position position="330"/>
    </location>
    <ligand>
        <name>Mg(2+)</name>
        <dbReference type="ChEBI" id="CHEBI:18420"/>
    </ligand>
</feature>
<dbReference type="PROSITE" id="PS51278">
    <property type="entry name" value="GATASE_TYPE_2"/>
    <property type="match status" value="1"/>
</dbReference>
<comment type="cofactor">
    <cofactor evidence="9">
        <name>Mg(2+)</name>
        <dbReference type="ChEBI" id="CHEBI:18420"/>
    </cofactor>
    <text evidence="9">Binds 1 Mg(2+) ion per subunit.</text>
</comment>
<keyword evidence="5 8" id="KW-0808">Transferase</keyword>
<feature type="compositionally biased region" description="Polar residues" evidence="11">
    <location>
        <begin position="1"/>
        <end position="13"/>
    </location>
</feature>
<evidence type="ECO:0000256" key="6">
    <source>
        <dbReference type="ARBA" id="ARBA00022755"/>
    </source>
</evidence>
<dbReference type="InterPro" id="IPR017932">
    <property type="entry name" value="GATase_2_dom"/>
</dbReference>
<comment type="catalytic activity">
    <reaction evidence="8">
        <text>5-phospho-beta-D-ribosylamine + L-glutamate + diphosphate = 5-phospho-alpha-D-ribose 1-diphosphate + L-glutamine + H2O</text>
        <dbReference type="Rhea" id="RHEA:14905"/>
        <dbReference type="ChEBI" id="CHEBI:15377"/>
        <dbReference type="ChEBI" id="CHEBI:29985"/>
        <dbReference type="ChEBI" id="CHEBI:33019"/>
        <dbReference type="ChEBI" id="CHEBI:58017"/>
        <dbReference type="ChEBI" id="CHEBI:58359"/>
        <dbReference type="ChEBI" id="CHEBI:58681"/>
        <dbReference type="EC" id="2.4.2.14"/>
    </reaction>
</comment>
<dbReference type="CDD" id="cd06223">
    <property type="entry name" value="PRTases_typeI"/>
    <property type="match status" value="1"/>
</dbReference>
<dbReference type="InterPro" id="IPR029055">
    <property type="entry name" value="Ntn_hydrolases_N"/>
</dbReference>
<dbReference type="GO" id="GO:0009113">
    <property type="term" value="P:purine nucleobase biosynthetic process"/>
    <property type="evidence" value="ECO:0007669"/>
    <property type="project" value="InterPro"/>
</dbReference>
<dbReference type="GO" id="GO:0004044">
    <property type="term" value="F:amidophosphoribosyltransferase activity"/>
    <property type="evidence" value="ECO:0007669"/>
    <property type="project" value="UniProtKB-EC"/>
</dbReference>
<feature type="binding site" evidence="9">
    <location>
        <position position="329"/>
    </location>
    <ligand>
        <name>Mg(2+)</name>
        <dbReference type="ChEBI" id="CHEBI:18420"/>
    </ligand>
</feature>
<reference evidence="13 14" key="1">
    <citation type="journal article" date="2016" name="Nat. Commun.">
        <title>Thousands of microbial genomes shed light on interconnected biogeochemical processes in an aquifer system.</title>
        <authorList>
            <person name="Anantharaman K."/>
            <person name="Brown C.T."/>
            <person name="Hug L.A."/>
            <person name="Sharon I."/>
            <person name="Castelle C.J."/>
            <person name="Probst A.J."/>
            <person name="Thomas B.C."/>
            <person name="Singh A."/>
            <person name="Wilkins M.J."/>
            <person name="Karaoz U."/>
            <person name="Brodie E.L."/>
            <person name="Williams K.H."/>
            <person name="Hubbard S.S."/>
            <person name="Banfield J.F."/>
        </authorList>
    </citation>
    <scope>NUCLEOTIDE SEQUENCE [LARGE SCALE GENOMIC DNA]</scope>
</reference>
<protein>
    <recommendedName>
        <fullName evidence="3 8">Amidophosphoribosyltransferase</fullName>
        <shortName evidence="8">ATase</shortName>
        <ecNumber evidence="3 8">2.4.2.14</ecNumber>
    </recommendedName>
    <alternativeName>
        <fullName evidence="8">Glutamine phosphoribosylpyrophosphate amidotransferase</fullName>
    </alternativeName>
</protein>
<keyword evidence="7" id="KW-0315">Glutamine amidotransferase</keyword>
<evidence type="ECO:0000256" key="3">
    <source>
        <dbReference type="ARBA" id="ARBA00011941"/>
    </source>
</evidence>
<evidence type="ECO:0000256" key="9">
    <source>
        <dbReference type="PIRSR" id="PIRSR000485-2"/>
    </source>
</evidence>
<dbReference type="GO" id="GO:0006189">
    <property type="term" value="P:'de novo' IMP biosynthetic process"/>
    <property type="evidence" value="ECO:0007669"/>
    <property type="project" value="UniProtKB-UniPathway"/>
</dbReference>
<comment type="cofactor">
    <cofactor evidence="10">
        <name>[4Fe-4S] cluster</name>
        <dbReference type="ChEBI" id="CHEBI:49883"/>
    </cofactor>
    <text evidence="10">Binds 1 [4Fe-4S] cluster per subunit.</text>
</comment>
<comment type="caution">
    <text evidence="13">The sequence shown here is derived from an EMBL/GenBank/DDBJ whole genome shotgun (WGS) entry which is preliminary data.</text>
</comment>
<accession>A0A1G1WIZ9</accession>
<dbReference type="InterPro" id="IPR005854">
    <property type="entry name" value="PurF"/>
</dbReference>
<feature type="binding site" evidence="10">
    <location>
        <position position="432"/>
    </location>
    <ligand>
        <name>[4Fe-4S] cluster</name>
        <dbReference type="ChEBI" id="CHEBI:49883"/>
    </ligand>
</feature>
<dbReference type="PANTHER" id="PTHR11907">
    <property type="entry name" value="AMIDOPHOSPHORIBOSYLTRANSFERASE"/>
    <property type="match status" value="1"/>
</dbReference>
<comment type="pathway">
    <text evidence="1 8">Purine metabolism; IMP biosynthesis via de novo pathway; N(1)-(5-phospho-D-ribosyl)glycinamide from 5-phospho-alpha-D-ribose 1-diphosphate: step 1/2.</text>
</comment>
<dbReference type="Gene3D" id="3.40.50.2020">
    <property type="match status" value="1"/>
</dbReference>
<comment type="similarity">
    <text evidence="2 8">In the C-terminal section; belongs to the purine/pyrimidine phosphoribosyltransferase family.</text>
</comment>
<keyword evidence="4 8" id="KW-0328">Glycosyltransferase</keyword>
<keyword evidence="10" id="KW-0408">Iron</keyword>
<evidence type="ECO:0000259" key="12">
    <source>
        <dbReference type="PROSITE" id="PS51278"/>
    </source>
</evidence>
<feature type="binding site" evidence="9">
    <location>
        <position position="269"/>
    </location>
    <ligand>
        <name>Mg(2+)</name>
        <dbReference type="ChEBI" id="CHEBI:18420"/>
    </ligand>
</feature>
<keyword evidence="9" id="KW-0479">Metal-binding</keyword>